<protein>
    <submittedName>
        <fullName evidence="2">Uncharacterized protein</fullName>
    </submittedName>
</protein>
<organism evidence="2 3">
    <name type="scientific">Lacticaseibacillus rhamnosus (strain LMS2-1)</name>
    <dbReference type="NCBI Taxonomy" id="525361"/>
    <lineage>
        <taxon>Bacteria</taxon>
        <taxon>Bacillati</taxon>
        <taxon>Bacillota</taxon>
        <taxon>Bacilli</taxon>
        <taxon>Lactobacillales</taxon>
        <taxon>Lactobacillaceae</taxon>
        <taxon>Lacticaseibacillus</taxon>
    </lineage>
</organism>
<evidence type="ECO:0000313" key="3">
    <source>
        <dbReference type="Proteomes" id="UP000004525"/>
    </source>
</evidence>
<keyword evidence="1" id="KW-1133">Transmembrane helix</keyword>
<dbReference type="HOGENOM" id="CLU_1842578_0_0_9"/>
<dbReference type="EMBL" id="ACIZ01000028">
    <property type="protein sequence ID" value="EEN81118.1"/>
    <property type="molecule type" value="Genomic_DNA"/>
</dbReference>
<evidence type="ECO:0000313" key="2">
    <source>
        <dbReference type="EMBL" id="EEN81118.1"/>
    </source>
</evidence>
<reference evidence="2" key="1">
    <citation type="submission" date="2009-01" db="EMBL/GenBank/DDBJ databases">
        <authorList>
            <person name="Qin X."/>
            <person name="Bachman B."/>
            <person name="Battles P."/>
            <person name="Bell A."/>
            <person name="Bess C."/>
            <person name="Bickham C."/>
            <person name="Chaboub L."/>
            <person name="Chen D."/>
            <person name="Coyle M."/>
            <person name="Deiros D.R."/>
            <person name="Dinh H."/>
            <person name="Forbes L."/>
            <person name="Fowler G."/>
            <person name="Francisco L."/>
            <person name="Fu Q."/>
            <person name="Gubbala S."/>
            <person name="Hale W."/>
            <person name="Han Y."/>
            <person name="Hemphill L."/>
            <person name="Highlander S.K."/>
            <person name="Hirani K."/>
            <person name="Hogues M."/>
            <person name="Jackson L."/>
            <person name="Jakkamsetti A."/>
            <person name="Javaid M."/>
            <person name="Jiang H."/>
            <person name="Korchina V."/>
            <person name="Kovar C."/>
            <person name="Lara F."/>
            <person name="Lee S."/>
            <person name="Mata R."/>
            <person name="Mathew T."/>
            <person name="Moen C."/>
            <person name="Morales K."/>
            <person name="Munidasa M."/>
            <person name="Nazareth L."/>
            <person name="Ngo R."/>
            <person name="Nguyen L."/>
            <person name="Okwuonu G."/>
            <person name="Ongeri F."/>
            <person name="Patil S."/>
            <person name="Petrosino J."/>
            <person name="Pham C."/>
            <person name="Pham P."/>
            <person name="Pu L.-L."/>
            <person name="Puazo M."/>
            <person name="Raj R."/>
            <person name="Reid J."/>
            <person name="Rouhana J."/>
            <person name="Saada N."/>
            <person name="Shang Y."/>
            <person name="Simmons D."/>
            <person name="Thornton R."/>
            <person name="Warren J."/>
            <person name="Weissenberger G."/>
            <person name="Zhang J."/>
            <person name="Zhang L."/>
            <person name="Zhou C."/>
            <person name="Zhu D."/>
            <person name="Muzny D."/>
            <person name="Worley K."/>
            <person name="Gibbs R."/>
        </authorList>
    </citation>
    <scope>NUCLEOTIDE SEQUENCE [LARGE SCALE GENOMIC DNA]</scope>
    <source>
        <strain evidence="2">LMS2-1</strain>
    </source>
</reference>
<comment type="caution">
    <text evidence="2">The sequence shown here is derived from an EMBL/GenBank/DDBJ whole genome shotgun (WGS) entry which is preliminary data.</text>
</comment>
<keyword evidence="1" id="KW-0812">Transmembrane</keyword>
<sequence>MCGVAGMHKRLRLIAAYGLLMLFFHLKKTSGFDFTPTIGDGYLLISWLVLAPRYLDQIDHSAQRFASTGRSTKDYVADMEKNMNLYQDFIYATTPVMATILESGGIDTIGVVIVKFVFQVLLVLTAPILWTLALGFRQLQQAWHRIHLRQ</sequence>
<feature type="transmembrane region" description="Helical" evidence="1">
    <location>
        <begin position="116"/>
        <end position="136"/>
    </location>
</feature>
<proteinExistence type="predicted"/>
<keyword evidence="1" id="KW-0472">Membrane</keyword>
<gene>
    <name evidence="2" type="ORF">HMPREF0539_0751</name>
</gene>
<name>C2JV17_LACRM</name>
<evidence type="ECO:0000256" key="1">
    <source>
        <dbReference type="SAM" id="Phobius"/>
    </source>
</evidence>
<accession>C2JV17</accession>
<dbReference type="Proteomes" id="UP000004525">
    <property type="component" value="Unassembled WGS sequence"/>
</dbReference>
<dbReference type="AlphaFoldDB" id="C2JV17"/>
<keyword evidence="3" id="KW-1185">Reference proteome</keyword>